<dbReference type="GO" id="GO:0005811">
    <property type="term" value="C:lipid droplet"/>
    <property type="evidence" value="ECO:0007669"/>
    <property type="project" value="InterPro"/>
</dbReference>
<dbReference type="STRING" id="4555.K3YFA8"/>
<dbReference type="PANTHER" id="PTHR11764">
    <property type="entry name" value="TERPENE CYCLASE/MUTASE FAMILY MEMBER"/>
    <property type="match status" value="1"/>
</dbReference>
<dbReference type="eggNOG" id="KOG0497">
    <property type="taxonomic scope" value="Eukaryota"/>
</dbReference>
<dbReference type="Gene3D" id="1.50.10.20">
    <property type="match status" value="1"/>
</dbReference>
<dbReference type="InParanoid" id="K3YFA8"/>
<sequence>MAYLNKFVEPVSNWWPITNLRERAMKNLMEHIHYEDENSNYVGLCPINKVIIRSHCCLNKGQAFFYLMHYCLLLF</sequence>
<dbReference type="GO" id="GO:0016104">
    <property type="term" value="P:triterpenoid biosynthetic process"/>
    <property type="evidence" value="ECO:0007669"/>
    <property type="project" value="InterPro"/>
</dbReference>
<reference evidence="1" key="2">
    <citation type="submission" date="2018-08" db="UniProtKB">
        <authorList>
            <consortium name="EnsemblPlants"/>
        </authorList>
    </citation>
    <scope>IDENTIFICATION</scope>
    <source>
        <strain evidence="1">Yugu1</strain>
    </source>
</reference>
<dbReference type="Gramene" id="KQK96612">
    <property type="protein sequence ID" value="KQK96612"/>
    <property type="gene ID" value="SETIT_012926mg"/>
</dbReference>
<dbReference type="EMBL" id="AGNK02004214">
    <property type="status" value="NOT_ANNOTATED_CDS"/>
    <property type="molecule type" value="Genomic_DNA"/>
</dbReference>
<dbReference type="PANTHER" id="PTHR11764:SF38">
    <property type="entry name" value="TERPENE CYCLASE_MUTASE FAMILY MEMBER"/>
    <property type="match status" value="1"/>
</dbReference>
<keyword evidence="2" id="KW-1185">Reference proteome</keyword>
<dbReference type="Proteomes" id="UP000004995">
    <property type="component" value="Unassembled WGS sequence"/>
</dbReference>
<dbReference type="InterPro" id="IPR008930">
    <property type="entry name" value="Terpenoid_cyclase/PrenylTrfase"/>
</dbReference>
<evidence type="ECO:0000313" key="2">
    <source>
        <dbReference type="Proteomes" id="UP000004995"/>
    </source>
</evidence>
<evidence type="ECO:0000313" key="1">
    <source>
        <dbReference type="EnsemblPlants" id="KQK96612"/>
    </source>
</evidence>
<dbReference type="AlphaFoldDB" id="K3YFA8"/>
<dbReference type="GO" id="GO:0016866">
    <property type="term" value="F:intramolecular transferase activity"/>
    <property type="evidence" value="ECO:0007669"/>
    <property type="project" value="InterPro"/>
</dbReference>
<organism evidence="1 2">
    <name type="scientific">Setaria italica</name>
    <name type="common">Foxtail millet</name>
    <name type="synonym">Panicum italicum</name>
    <dbReference type="NCBI Taxonomy" id="4555"/>
    <lineage>
        <taxon>Eukaryota</taxon>
        <taxon>Viridiplantae</taxon>
        <taxon>Streptophyta</taxon>
        <taxon>Embryophyta</taxon>
        <taxon>Tracheophyta</taxon>
        <taxon>Spermatophyta</taxon>
        <taxon>Magnoliopsida</taxon>
        <taxon>Liliopsida</taxon>
        <taxon>Poales</taxon>
        <taxon>Poaceae</taxon>
        <taxon>PACMAD clade</taxon>
        <taxon>Panicoideae</taxon>
        <taxon>Panicodae</taxon>
        <taxon>Paniceae</taxon>
        <taxon>Cenchrinae</taxon>
        <taxon>Setaria</taxon>
    </lineage>
</organism>
<dbReference type="InterPro" id="IPR018333">
    <property type="entry name" value="Squalene_cyclase"/>
</dbReference>
<reference evidence="2" key="1">
    <citation type="journal article" date="2012" name="Nat. Biotechnol.">
        <title>Reference genome sequence of the model plant Setaria.</title>
        <authorList>
            <person name="Bennetzen J.L."/>
            <person name="Schmutz J."/>
            <person name="Wang H."/>
            <person name="Percifield R."/>
            <person name="Hawkins J."/>
            <person name="Pontaroli A.C."/>
            <person name="Estep M."/>
            <person name="Feng L."/>
            <person name="Vaughn J.N."/>
            <person name="Grimwood J."/>
            <person name="Jenkins J."/>
            <person name="Barry K."/>
            <person name="Lindquist E."/>
            <person name="Hellsten U."/>
            <person name="Deshpande S."/>
            <person name="Wang X."/>
            <person name="Wu X."/>
            <person name="Mitros T."/>
            <person name="Triplett J."/>
            <person name="Yang X."/>
            <person name="Ye C.Y."/>
            <person name="Mauro-Herrera M."/>
            <person name="Wang L."/>
            <person name="Li P."/>
            <person name="Sharma M."/>
            <person name="Sharma R."/>
            <person name="Ronald P.C."/>
            <person name="Panaud O."/>
            <person name="Kellogg E.A."/>
            <person name="Brutnell T.P."/>
            <person name="Doust A.N."/>
            <person name="Tuskan G.A."/>
            <person name="Rokhsar D."/>
            <person name="Devos K.M."/>
        </authorList>
    </citation>
    <scope>NUCLEOTIDE SEQUENCE [LARGE SCALE GENOMIC DNA]</scope>
    <source>
        <strain evidence="2">cv. Yugu1</strain>
    </source>
</reference>
<dbReference type="SUPFAM" id="SSF48239">
    <property type="entry name" value="Terpenoid cyclases/Protein prenyltransferases"/>
    <property type="match status" value="1"/>
</dbReference>
<dbReference type="EnsemblPlants" id="KQK96612">
    <property type="protein sequence ID" value="KQK96612"/>
    <property type="gene ID" value="SETIT_012926mg"/>
</dbReference>
<dbReference type="HOGENOM" id="CLU_2675764_0_0_1"/>
<protein>
    <submittedName>
        <fullName evidence="1">Uncharacterized protein</fullName>
    </submittedName>
</protein>
<proteinExistence type="predicted"/>
<name>K3YFA8_SETIT</name>
<accession>K3YFA8</accession>